<name>A0AA88Y946_PINIB</name>
<proteinExistence type="predicted"/>
<dbReference type="Pfam" id="PF20417">
    <property type="entry name" value="Gemin6_C"/>
    <property type="match status" value="1"/>
</dbReference>
<gene>
    <name evidence="2" type="ORF">FSP39_022404</name>
</gene>
<dbReference type="InterPro" id="IPR046856">
    <property type="entry name" value="Gemin6_C"/>
</dbReference>
<dbReference type="PANTHER" id="PTHR14710:SF2">
    <property type="entry name" value="GEM-ASSOCIATED PROTEIN 6"/>
    <property type="match status" value="1"/>
</dbReference>
<dbReference type="PROSITE" id="PS52001">
    <property type="entry name" value="AD"/>
    <property type="match status" value="1"/>
</dbReference>
<dbReference type="AlphaFoldDB" id="A0AA88Y946"/>
<dbReference type="Proteomes" id="UP001186944">
    <property type="component" value="Unassembled WGS sequence"/>
</dbReference>
<protein>
    <recommendedName>
        <fullName evidence="1">AD domain-containing protein</fullName>
    </recommendedName>
</protein>
<dbReference type="GO" id="GO:0005634">
    <property type="term" value="C:nucleus"/>
    <property type="evidence" value="ECO:0007669"/>
    <property type="project" value="InterPro"/>
</dbReference>
<dbReference type="GO" id="GO:0032797">
    <property type="term" value="C:SMN complex"/>
    <property type="evidence" value="ECO:0007669"/>
    <property type="project" value="TreeGrafter"/>
</dbReference>
<dbReference type="InterPro" id="IPR047574">
    <property type="entry name" value="AD"/>
</dbReference>
<dbReference type="CDD" id="cd11676">
    <property type="entry name" value="Gemin6"/>
    <property type="match status" value="1"/>
</dbReference>
<accession>A0AA88Y946</accession>
<feature type="domain" description="AD" evidence="1">
    <location>
        <begin position="76"/>
        <end position="174"/>
    </location>
</feature>
<dbReference type="InterPro" id="IPR046857">
    <property type="entry name" value="Gemin6_Sm-like_dom"/>
</dbReference>
<organism evidence="2 3">
    <name type="scientific">Pinctada imbricata</name>
    <name type="common">Atlantic pearl-oyster</name>
    <name type="synonym">Pinctada martensii</name>
    <dbReference type="NCBI Taxonomy" id="66713"/>
    <lineage>
        <taxon>Eukaryota</taxon>
        <taxon>Metazoa</taxon>
        <taxon>Spiralia</taxon>
        <taxon>Lophotrochozoa</taxon>
        <taxon>Mollusca</taxon>
        <taxon>Bivalvia</taxon>
        <taxon>Autobranchia</taxon>
        <taxon>Pteriomorphia</taxon>
        <taxon>Pterioida</taxon>
        <taxon>Pterioidea</taxon>
        <taxon>Pteriidae</taxon>
        <taxon>Pinctada</taxon>
    </lineage>
</organism>
<evidence type="ECO:0000313" key="2">
    <source>
        <dbReference type="EMBL" id="KAK3091756.1"/>
    </source>
</evidence>
<dbReference type="Pfam" id="PF06372">
    <property type="entry name" value="Gemin6"/>
    <property type="match status" value="1"/>
</dbReference>
<reference evidence="2" key="1">
    <citation type="submission" date="2019-08" db="EMBL/GenBank/DDBJ databases">
        <title>The improved chromosome-level genome for the pearl oyster Pinctada fucata martensii using PacBio sequencing and Hi-C.</title>
        <authorList>
            <person name="Zheng Z."/>
        </authorList>
    </citation>
    <scope>NUCLEOTIDE SEQUENCE</scope>
    <source>
        <strain evidence="2">ZZ-2019</strain>
        <tissue evidence="2">Adductor muscle</tissue>
    </source>
</reference>
<evidence type="ECO:0000313" key="3">
    <source>
        <dbReference type="Proteomes" id="UP001186944"/>
    </source>
</evidence>
<evidence type="ECO:0000259" key="1">
    <source>
        <dbReference type="PROSITE" id="PS52001"/>
    </source>
</evidence>
<dbReference type="EMBL" id="VSWD01000010">
    <property type="protein sequence ID" value="KAK3091756.1"/>
    <property type="molecule type" value="Genomic_DNA"/>
</dbReference>
<comment type="caution">
    <text evidence="2">The sequence shown here is derived from an EMBL/GenBank/DDBJ whole genome shotgun (WGS) entry which is preliminary data.</text>
</comment>
<dbReference type="GO" id="GO:0000245">
    <property type="term" value="P:spliceosomal complex assembly"/>
    <property type="evidence" value="ECO:0007669"/>
    <property type="project" value="InterPro"/>
</dbReference>
<dbReference type="GO" id="GO:0000387">
    <property type="term" value="P:spliceosomal snRNP assembly"/>
    <property type="evidence" value="ECO:0007669"/>
    <property type="project" value="TreeGrafter"/>
</dbReference>
<dbReference type="Gene3D" id="2.30.30.100">
    <property type="match status" value="1"/>
</dbReference>
<sequence length="176" mass="20197">MAEVINGDQHPIFKCDPEEWMQYVYKQVRVSKDDGTEATGWVYTIDPVTQSFVLVSFLDDKSQMEMVMGPSVQRVTVLDENCETYKKKLDSLFRNEEVASLSEEELEARKNKLKLWLCKNRLPVQVSGNNGEMLSVSDALFIEPPYGPDNCRSTNEIILGRIQGLIKNMPVDQEEW</sequence>
<dbReference type="InterPro" id="IPR009422">
    <property type="entry name" value="Gemin6"/>
</dbReference>
<keyword evidence="3" id="KW-1185">Reference proteome</keyword>
<dbReference type="PANTHER" id="PTHR14710">
    <property type="entry name" value="GEM-ASSOCIATED PROTEIN 6"/>
    <property type="match status" value="1"/>
</dbReference>